<dbReference type="RefSeq" id="WP_090828633.1">
    <property type="nucleotide sequence ID" value="NZ_FOBH01000005.1"/>
</dbReference>
<evidence type="ECO:0008006" key="4">
    <source>
        <dbReference type="Google" id="ProtNLM"/>
    </source>
</evidence>
<evidence type="ECO:0000313" key="2">
    <source>
        <dbReference type="EMBL" id="SEL13890.1"/>
    </source>
</evidence>
<reference evidence="2 3" key="1">
    <citation type="submission" date="2016-10" db="EMBL/GenBank/DDBJ databases">
        <authorList>
            <person name="de Groot N.N."/>
        </authorList>
    </citation>
    <scope>NUCLEOTIDE SEQUENCE [LARGE SCALE GENOMIC DNA]</scope>
    <source>
        <strain evidence="2 3">Nv1</strain>
    </source>
</reference>
<feature type="signal peptide" evidence="1">
    <location>
        <begin position="1"/>
        <end position="20"/>
    </location>
</feature>
<dbReference type="Proteomes" id="UP000198620">
    <property type="component" value="Unassembled WGS sequence"/>
</dbReference>
<accession>A0A1H7MRH0</accession>
<proteinExistence type="predicted"/>
<evidence type="ECO:0000313" key="3">
    <source>
        <dbReference type="Proteomes" id="UP000198620"/>
    </source>
</evidence>
<keyword evidence="1" id="KW-0732">Signal</keyword>
<feature type="chain" id="PRO_5011434288" description="Outer membrane protein assembly factor BamE, lipoprotein component of the BamABCDE complex" evidence="1">
    <location>
        <begin position="21"/>
        <end position="109"/>
    </location>
</feature>
<evidence type="ECO:0000256" key="1">
    <source>
        <dbReference type="SAM" id="SignalP"/>
    </source>
</evidence>
<dbReference type="OrthoDB" id="8563264at2"/>
<sequence length="109" mass="12155">MKCFTIALLCALTLASCATGKTVALREGLTKAEVINTIGNPDGFQRSGDYEALHYVDRQINGWLLTNGLNVEKIDYSVILKNDRVVQYGQGRIIERGTNEPPFVLLRQR</sequence>
<dbReference type="EMBL" id="FOBH01000005">
    <property type="protein sequence ID" value="SEL13890.1"/>
    <property type="molecule type" value="Genomic_DNA"/>
</dbReference>
<keyword evidence="3" id="KW-1185">Reference proteome</keyword>
<organism evidence="2 3">
    <name type="scientific">Nitrosovibrio tenuis</name>
    <dbReference type="NCBI Taxonomy" id="1233"/>
    <lineage>
        <taxon>Bacteria</taxon>
        <taxon>Pseudomonadati</taxon>
        <taxon>Pseudomonadota</taxon>
        <taxon>Betaproteobacteria</taxon>
        <taxon>Nitrosomonadales</taxon>
        <taxon>Nitrosomonadaceae</taxon>
        <taxon>Nitrosovibrio</taxon>
    </lineage>
</organism>
<gene>
    <name evidence="2" type="ORF">SAMN05216387_105186</name>
</gene>
<name>A0A1H7MRH0_9PROT</name>
<protein>
    <recommendedName>
        <fullName evidence="4">Outer membrane protein assembly factor BamE, lipoprotein component of the BamABCDE complex</fullName>
    </recommendedName>
</protein>
<dbReference type="PROSITE" id="PS51257">
    <property type="entry name" value="PROKAR_LIPOPROTEIN"/>
    <property type="match status" value="1"/>
</dbReference>
<dbReference type="AlphaFoldDB" id="A0A1H7MRH0"/>